<dbReference type="InterPro" id="IPR029062">
    <property type="entry name" value="Class_I_gatase-like"/>
</dbReference>
<keyword evidence="3" id="KW-1185">Reference proteome</keyword>
<dbReference type="AlphaFoldDB" id="A0A518E2N3"/>
<dbReference type="EMBL" id="CP036433">
    <property type="protein sequence ID" value="QDU98351.1"/>
    <property type="molecule type" value="Genomic_DNA"/>
</dbReference>
<sequence>MSFPFSSGLSIDSAGGPKKVESMLRQKLRWLLGAGLLGLTLVGATPGVAAEPEETRAKVLFVGKQPDHPYGSHMYLHTCGMLAECLTHTAGVETVVSDGWPKDPKTLQGVTTIVVYTTPGAEFLLDGPHRDQFAGMMKRGVGLVTLHWASAIRQANVERLGPIWLGVLGGTWVSNVGLHTGESRLEQLQPEHPICRGWKPYDLHDEYYLNPTITPQAAPLLQVTAKEKPVVVGWTFEREGGGRSFGTTLGHYYRNFEREPFRQMVVNGILWTAQLEVPAQGASIQVSAAKLSLPPDPAPRSPAAPRRK</sequence>
<dbReference type="Gene3D" id="3.40.50.880">
    <property type="match status" value="1"/>
</dbReference>
<accession>A0A518E2N3</accession>
<proteinExistence type="predicted"/>
<dbReference type="Pfam" id="PF06283">
    <property type="entry name" value="ThuA"/>
    <property type="match status" value="1"/>
</dbReference>
<dbReference type="OrthoDB" id="251914at2"/>
<evidence type="ECO:0000313" key="3">
    <source>
        <dbReference type="Proteomes" id="UP000317648"/>
    </source>
</evidence>
<dbReference type="InterPro" id="IPR029010">
    <property type="entry name" value="ThuA-like"/>
</dbReference>
<name>A0A518E2N3_9BACT</name>
<evidence type="ECO:0000259" key="1">
    <source>
        <dbReference type="Pfam" id="PF06283"/>
    </source>
</evidence>
<dbReference type="Proteomes" id="UP000317648">
    <property type="component" value="Chromosome"/>
</dbReference>
<reference evidence="2 3" key="1">
    <citation type="submission" date="2019-02" db="EMBL/GenBank/DDBJ databases">
        <title>Deep-cultivation of Planctomycetes and their phenomic and genomic characterization uncovers novel biology.</title>
        <authorList>
            <person name="Wiegand S."/>
            <person name="Jogler M."/>
            <person name="Boedeker C."/>
            <person name="Pinto D."/>
            <person name="Vollmers J."/>
            <person name="Rivas-Marin E."/>
            <person name="Kohn T."/>
            <person name="Peeters S.H."/>
            <person name="Heuer A."/>
            <person name="Rast P."/>
            <person name="Oberbeckmann S."/>
            <person name="Bunk B."/>
            <person name="Jeske O."/>
            <person name="Meyerdierks A."/>
            <person name="Storesund J.E."/>
            <person name="Kallscheuer N."/>
            <person name="Luecker S."/>
            <person name="Lage O.M."/>
            <person name="Pohl T."/>
            <person name="Merkel B.J."/>
            <person name="Hornburger P."/>
            <person name="Mueller R.-W."/>
            <person name="Bruemmer F."/>
            <person name="Labrenz M."/>
            <person name="Spormann A.M."/>
            <person name="Op den Camp H."/>
            <person name="Overmann J."/>
            <person name="Amann R."/>
            <person name="Jetten M.S.M."/>
            <person name="Mascher T."/>
            <person name="Medema M.H."/>
            <person name="Devos D.P."/>
            <person name="Kaster A.-K."/>
            <person name="Ovreas L."/>
            <person name="Rohde M."/>
            <person name="Galperin M.Y."/>
            <person name="Jogler C."/>
        </authorList>
    </citation>
    <scope>NUCLEOTIDE SEQUENCE [LARGE SCALE GENOMIC DNA]</scope>
    <source>
        <strain evidence="2 3">Pla85_3_4</strain>
    </source>
</reference>
<dbReference type="KEGG" id="lcre:Pla8534_62180"/>
<organism evidence="2 3">
    <name type="scientific">Lignipirellula cremea</name>
    <dbReference type="NCBI Taxonomy" id="2528010"/>
    <lineage>
        <taxon>Bacteria</taxon>
        <taxon>Pseudomonadati</taxon>
        <taxon>Planctomycetota</taxon>
        <taxon>Planctomycetia</taxon>
        <taxon>Pirellulales</taxon>
        <taxon>Pirellulaceae</taxon>
        <taxon>Lignipirellula</taxon>
    </lineage>
</organism>
<dbReference type="PANTHER" id="PTHR40469">
    <property type="entry name" value="SECRETED GLYCOSYL HYDROLASE"/>
    <property type="match status" value="1"/>
</dbReference>
<feature type="domain" description="ThuA-like" evidence="1">
    <location>
        <begin position="88"/>
        <end position="272"/>
    </location>
</feature>
<dbReference type="SUPFAM" id="SSF52317">
    <property type="entry name" value="Class I glutamine amidotransferase-like"/>
    <property type="match status" value="1"/>
</dbReference>
<gene>
    <name evidence="2" type="ORF">Pla8534_62180</name>
</gene>
<protein>
    <submittedName>
        <fullName evidence="2">Trehalose utilization</fullName>
    </submittedName>
</protein>
<dbReference type="PANTHER" id="PTHR40469:SF2">
    <property type="entry name" value="GALACTOSE-BINDING DOMAIN-LIKE SUPERFAMILY PROTEIN"/>
    <property type="match status" value="1"/>
</dbReference>
<evidence type="ECO:0000313" key="2">
    <source>
        <dbReference type="EMBL" id="QDU98351.1"/>
    </source>
</evidence>